<evidence type="ECO:0000313" key="2">
    <source>
        <dbReference type="EMBL" id="KYB29841.1"/>
    </source>
</evidence>
<feature type="transmembrane region" description="Helical" evidence="1">
    <location>
        <begin position="119"/>
        <end position="139"/>
    </location>
</feature>
<reference evidence="2 3" key="1">
    <citation type="journal article" date="2008" name="Nature">
        <title>The genome of the model beetle and pest Tribolium castaneum.</title>
        <authorList>
            <consortium name="Tribolium Genome Sequencing Consortium"/>
            <person name="Richards S."/>
            <person name="Gibbs R.A."/>
            <person name="Weinstock G.M."/>
            <person name="Brown S.J."/>
            <person name="Denell R."/>
            <person name="Beeman R.W."/>
            <person name="Gibbs R."/>
            <person name="Beeman R.W."/>
            <person name="Brown S.J."/>
            <person name="Bucher G."/>
            <person name="Friedrich M."/>
            <person name="Grimmelikhuijzen C.J."/>
            <person name="Klingler M."/>
            <person name="Lorenzen M."/>
            <person name="Richards S."/>
            <person name="Roth S."/>
            <person name="Schroder R."/>
            <person name="Tautz D."/>
            <person name="Zdobnov E.M."/>
            <person name="Muzny D."/>
            <person name="Gibbs R.A."/>
            <person name="Weinstock G.M."/>
            <person name="Attaway T."/>
            <person name="Bell S."/>
            <person name="Buhay C.J."/>
            <person name="Chandrabose M.N."/>
            <person name="Chavez D."/>
            <person name="Clerk-Blankenburg K.P."/>
            <person name="Cree A."/>
            <person name="Dao M."/>
            <person name="Davis C."/>
            <person name="Chacko J."/>
            <person name="Dinh H."/>
            <person name="Dugan-Rocha S."/>
            <person name="Fowler G."/>
            <person name="Garner T.T."/>
            <person name="Garnes J."/>
            <person name="Gnirke A."/>
            <person name="Hawes A."/>
            <person name="Hernandez J."/>
            <person name="Hines S."/>
            <person name="Holder M."/>
            <person name="Hume J."/>
            <person name="Jhangiani S.N."/>
            <person name="Joshi V."/>
            <person name="Khan Z.M."/>
            <person name="Jackson L."/>
            <person name="Kovar C."/>
            <person name="Kowis A."/>
            <person name="Lee S."/>
            <person name="Lewis L.R."/>
            <person name="Margolis J."/>
            <person name="Morgan M."/>
            <person name="Nazareth L.V."/>
            <person name="Nguyen N."/>
            <person name="Okwuonu G."/>
            <person name="Parker D."/>
            <person name="Richards S."/>
            <person name="Ruiz S.J."/>
            <person name="Santibanez J."/>
            <person name="Savard J."/>
            <person name="Scherer S.E."/>
            <person name="Schneider B."/>
            <person name="Sodergren E."/>
            <person name="Tautz D."/>
            <person name="Vattahil S."/>
            <person name="Villasana D."/>
            <person name="White C.S."/>
            <person name="Wright R."/>
            <person name="Park Y."/>
            <person name="Beeman R.W."/>
            <person name="Lord J."/>
            <person name="Oppert B."/>
            <person name="Lorenzen M."/>
            <person name="Brown S."/>
            <person name="Wang L."/>
            <person name="Savard J."/>
            <person name="Tautz D."/>
            <person name="Richards S."/>
            <person name="Weinstock G."/>
            <person name="Gibbs R.A."/>
            <person name="Liu Y."/>
            <person name="Worley K."/>
            <person name="Weinstock G."/>
            <person name="Elsik C.G."/>
            <person name="Reese J.T."/>
            <person name="Elhaik E."/>
            <person name="Landan G."/>
            <person name="Graur D."/>
            <person name="Arensburger P."/>
            <person name="Atkinson P."/>
            <person name="Beeman R.W."/>
            <person name="Beidler J."/>
            <person name="Brown S.J."/>
            <person name="Demuth J.P."/>
            <person name="Drury D.W."/>
            <person name="Du Y.Z."/>
            <person name="Fujiwara H."/>
            <person name="Lorenzen M."/>
            <person name="Maselli V."/>
            <person name="Osanai M."/>
            <person name="Park Y."/>
            <person name="Robertson H.M."/>
            <person name="Tu Z."/>
            <person name="Wang J.J."/>
            <person name="Wang S."/>
            <person name="Richards S."/>
            <person name="Song H."/>
            <person name="Zhang L."/>
            <person name="Sodergren E."/>
            <person name="Werner D."/>
            <person name="Stanke M."/>
            <person name="Morgenstern B."/>
            <person name="Solovyev V."/>
            <person name="Kosarev P."/>
            <person name="Brown G."/>
            <person name="Chen H.C."/>
            <person name="Ermolaeva O."/>
            <person name="Hlavina W."/>
            <person name="Kapustin Y."/>
            <person name="Kiryutin B."/>
            <person name="Kitts P."/>
            <person name="Maglott D."/>
            <person name="Pruitt K."/>
            <person name="Sapojnikov V."/>
            <person name="Souvorov A."/>
            <person name="Mackey A.J."/>
            <person name="Waterhouse R.M."/>
            <person name="Wyder S."/>
            <person name="Zdobnov E.M."/>
            <person name="Zdobnov E.M."/>
            <person name="Wyder S."/>
            <person name="Kriventseva E.V."/>
            <person name="Kadowaki T."/>
            <person name="Bork P."/>
            <person name="Aranda M."/>
            <person name="Bao R."/>
            <person name="Beermann A."/>
            <person name="Berns N."/>
            <person name="Bolognesi R."/>
            <person name="Bonneton F."/>
            <person name="Bopp D."/>
            <person name="Brown S.J."/>
            <person name="Bucher G."/>
            <person name="Butts T."/>
            <person name="Chaumot A."/>
            <person name="Denell R.E."/>
            <person name="Ferrier D.E."/>
            <person name="Friedrich M."/>
            <person name="Gordon C.M."/>
            <person name="Jindra M."/>
            <person name="Klingler M."/>
            <person name="Lan Q."/>
            <person name="Lattorff H.M."/>
            <person name="Laudet V."/>
            <person name="von Levetsow C."/>
            <person name="Liu Z."/>
            <person name="Lutz R."/>
            <person name="Lynch J.A."/>
            <person name="da Fonseca R.N."/>
            <person name="Posnien N."/>
            <person name="Reuter R."/>
            <person name="Roth S."/>
            <person name="Savard J."/>
            <person name="Schinko J.B."/>
            <person name="Schmitt C."/>
            <person name="Schoppmeier M."/>
            <person name="Schroder R."/>
            <person name="Shippy T.D."/>
            <person name="Simonnet F."/>
            <person name="Marques-Souza H."/>
            <person name="Tautz D."/>
            <person name="Tomoyasu Y."/>
            <person name="Trauner J."/>
            <person name="Van der Zee M."/>
            <person name="Vervoort M."/>
            <person name="Wittkopp N."/>
            <person name="Wimmer E.A."/>
            <person name="Yang X."/>
            <person name="Jones A.K."/>
            <person name="Sattelle D.B."/>
            <person name="Ebert P.R."/>
            <person name="Nelson D."/>
            <person name="Scott J.G."/>
            <person name="Beeman R.W."/>
            <person name="Muthukrishnan S."/>
            <person name="Kramer K.J."/>
            <person name="Arakane Y."/>
            <person name="Beeman R.W."/>
            <person name="Zhu Q."/>
            <person name="Hogenkamp D."/>
            <person name="Dixit R."/>
            <person name="Oppert B."/>
            <person name="Jiang H."/>
            <person name="Zou Z."/>
            <person name="Marshall J."/>
            <person name="Elpidina E."/>
            <person name="Vinokurov K."/>
            <person name="Oppert C."/>
            <person name="Zou Z."/>
            <person name="Evans J."/>
            <person name="Lu Z."/>
            <person name="Zhao P."/>
            <person name="Sumathipala N."/>
            <person name="Altincicek B."/>
            <person name="Vilcinskas A."/>
            <person name="Williams M."/>
            <person name="Hultmark D."/>
            <person name="Hetru C."/>
            <person name="Jiang H."/>
            <person name="Grimmelikhuijzen C.J."/>
            <person name="Hauser F."/>
            <person name="Cazzamali G."/>
            <person name="Williamson M."/>
            <person name="Park Y."/>
            <person name="Li B."/>
            <person name="Tanaka Y."/>
            <person name="Predel R."/>
            <person name="Neupert S."/>
            <person name="Schachtner J."/>
            <person name="Verleyen P."/>
            <person name="Raible F."/>
            <person name="Bork P."/>
            <person name="Friedrich M."/>
            <person name="Walden K.K."/>
            <person name="Robertson H.M."/>
            <person name="Angeli S."/>
            <person name="Foret S."/>
            <person name="Bucher G."/>
            <person name="Schuetz S."/>
            <person name="Maleszka R."/>
            <person name="Wimmer E.A."/>
            <person name="Beeman R.W."/>
            <person name="Lorenzen M."/>
            <person name="Tomoyasu Y."/>
            <person name="Miller S.C."/>
            <person name="Grossmann D."/>
            <person name="Bucher G."/>
        </authorList>
    </citation>
    <scope>NUCLEOTIDE SEQUENCE [LARGE SCALE GENOMIC DNA]</scope>
    <source>
        <strain evidence="2 3">Georgia GA2</strain>
    </source>
</reference>
<reference evidence="2 3" key="2">
    <citation type="journal article" date="2010" name="Nucleic Acids Res.">
        <title>BeetleBase in 2010: revisions to provide comprehensive genomic information for Tribolium castaneum.</title>
        <authorList>
            <person name="Kim H.S."/>
            <person name="Murphy T."/>
            <person name="Xia J."/>
            <person name="Caragea D."/>
            <person name="Park Y."/>
            <person name="Beeman R.W."/>
            <person name="Lorenzen M.D."/>
            <person name="Butcher S."/>
            <person name="Manak J.R."/>
            <person name="Brown S.J."/>
        </authorList>
    </citation>
    <scope>GENOME REANNOTATION</scope>
    <source>
        <strain evidence="2 3">Georgia GA2</strain>
    </source>
</reference>
<evidence type="ECO:0000313" key="3">
    <source>
        <dbReference type="Proteomes" id="UP000007266"/>
    </source>
</evidence>
<protein>
    <submittedName>
        <fullName evidence="2">Uncharacterized protein</fullName>
    </submittedName>
</protein>
<gene>
    <name evidence="2" type="primary">AUGUSTUS-3.0.2_31552</name>
    <name evidence="2" type="ORF">TcasGA2_TC031552</name>
</gene>
<organism evidence="2 3">
    <name type="scientific">Tribolium castaneum</name>
    <name type="common">Red flour beetle</name>
    <dbReference type="NCBI Taxonomy" id="7070"/>
    <lineage>
        <taxon>Eukaryota</taxon>
        <taxon>Metazoa</taxon>
        <taxon>Ecdysozoa</taxon>
        <taxon>Arthropoda</taxon>
        <taxon>Hexapoda</taxon>
        <taxon>Insecta</taxon>
        <taxon>Pterygota</taxon>
        <taxon>Neoptera</taxon>
        <taxon>Endopterygota</taxon>
        <taxon>Coleoptera</taxon>
        <taxon>Polyphaga</taxon>
        <taxon>Cucujiformia</taxon>
        <taxon>Tenebrionidae</taxon>
        <taxon>Tenebrionidae incertae sedis</taxon>
        <taxon>Tribolium</taxon>
    </lineage>
</organism>
<name>A0A139WPS0_TRICA</name>
<proteinExistence type="predicted"/>
<feature type="transmembrane region" description="Helical" evidence="1">
    <location>
        <begin position="80"/>
        <end position="113"/>
    </location>
</feature>
<keyword evidence="1" id="KW-0812">Transmembrane</keyword>
<keyword evidence="1" id="KW-1133">Transmembrane helix</keyword>
<feature type="transmembrane region" description="Helical" evidence="1">
    <location>
        <begin position="42"/>
        <end position="60"/>
    </location>
</feature>
<sequence>MREVNKLDLADNTRHFQDQLYKHLAEDSQQSPASSVLANMKLLVLIALCYLVFVINAATVPLSEDELNTRIVIRQRRSPFILTALGAAGLVGAGLVGAGVVGLAGAGLVGAGLGAKAGFAAGALTGAAARSYGGAYYYSNYEPRNYEYRANLRVRV</sequence>
<dbReference type="EMBL" id="KQ971307">
    <property type="protein sequence ID" value="KYB29841.1"/>
    <property type="molecule type" value="Genomic_DNA"/>
</dbReference>
<keyword evidence="3" id="KW-1185">Reference proteome</keyword>
<evidence type="ECO:0000256" key="1">
    <source>
        <dbReference type="SAM" id="Phobius"/>
    </source>
</evidence>
<dbReference type="Proteomes" id="UP000007266">
    <property type="component" value="Linkage group 1"/>
</dbReference>
<keyword evidence="1" id="KW-0472">Membrane</keyword>
<accession>A0A139WPS0</accession>
<dbReference type="AlphaFoldDB" id="A0A139WPS0"/>
<dbReference type="InParanoid" id="A0A139WPS0"/>